<dbReference type="InterPro" id="IPR052959">
    <property type="entry name" value="Inner_membrane_assoc"/>
</dbReference>
<dbReference type="KEGG" id="ggr:HKW67_08645"/>
<evidence type="ECO:0000313" key="3">
    <source>
        <dbReference type="Proteomes" id="UP000500938"/>
    </source>
</evidence>
<evidence type="ECO:0000313" key="2">
    <source>
        <dbReference type="EMBL" id="QJR35570.1"/>
    </source>
</evidence>
<reference evidence="2 3" key="1">
    <citation type="submission" date="2020-05" db="EMBL/GenBank/DDBJ databases">
        <title>Complete genome sequence of Gemmatimonas greenlandica TET16.</title>
        <authorList>
            <person name="Zeng Y."/>
        </authorList>
    </citation>
    <scope>NUCLEOTIDE SEQUENCE [LARGE SCALE GENOMIC DNA]</scope>
    <source>
        <strain evidence="2 3">TET16</strain>
    </source>
</reference>
<keyword evidence="1" id="KW-0472">Membrane</keyword>
<protein>
    <submittedName>
        <fullName evidence="2">DUF485 domain-containing protein</fullName>
    </submittedName>
</protein>
<dbReference type="RefSeq" id="WP_171225002.1">
    <property type="nucleotide sequence ID" value="NZ_CP053085.1"/>
</dbReference>
<name>A0A6M4ILN7_9BACT</name>
<dbReference type="GO" id="GO:0005886">
    <property type="term" value="C:plasma membrane"/>
    <property type="evidence" value="ECO:0007669"/>
    <property type="project" value="TreeGrafter"/>
</dbReference>
<sequence>MTPSLTPSSTDHAAQIAATRTLARTRWRVAAILTLLMVGVYFGFILLVAYRPALLGGLVSDGLSLGIVLGALVIVSAWVLTLAYVQWANRVYDPALAALRAMPGAESAARNAQGGAQ</sequence>
<dbReference type="AlphaFoldDB" id="A0A6M4ILN7"/>
<feature type="transmembrane region" description="Helical" evidence="1">
    <location>
        <begin position="29"/>
        <end position="50"/>
    </location>
</feature>
<gene>
    <name evidence="2" type="ORF">HKW67_08645</name>
</gene>
<proteinExistence type="predicted"/>
<keyword evidence="1" id="KW-0812">Transmembrane</keyword>
<dbReference type="Pfam" id="PF04341">
    <property type="entry name" value="DUF485"/>
    <property type="match status" value="1"/>
</dbReference>
<evidence type="ECO:0000256" key="1">
    <source>
        <dbReference type="SAM" id="Phobius"/>
    </source>
</evidence>
<keyword evidence="3" id="KW-1185">Reference proteome</keyword>
<dbReference type="EMBL" id="CP053085">
    <property type="protein sequence ID" value="QJR35570.1"/>
    <property type="molecule type" value="Genomic_DNA"/>
</dbReference>
<feature type="transmembrane region" description="Helical" evidence="1">
    <location>
        <begin position="62"/>
        <end position="85"/>
    </location>
</feature>
<organism evidence="2 3">
    <name type="scientific">Gemmatimonas groenlandica</name>
    <dbReference type="NCBI Taxonomy" id="2732249"/>
    <lineage>
        <taxon>Bacteria</taxon>
        <taxon>Pseudomonadati</taxon>
        <taxon>Gemmatimonadota</taxon>
        <taxon>Gemmatimonadia</taxon>
        <taxon>Gemmatimonadales</taxon>
        <taxon>Gemmatimonadaceae</taxon>
        <taxon>Gemmatimonas</taxon>
    </lineage>
</organism>
<keyword evidence="1" id="KW-1133">Transmembrane helix</keyword>
<dbReference type="PANTHER" id="PTHR38598">
    <property type="entry name" value="INNER MEMBRANE PROTEIN YJCH"/>
    <property type="match status" value="1"/>
</dbReference>
<dbReference type="Proteomes" id="UP000500938">
    <property type="component" value="Chromosome"/>
</dbReference>
<accession>A0A6M4ILN7</accession>
<dbReference type="InterPro" id="IPR007436">
    <property type="entry name" value="DUF485"/>
</dbReference>
<dbReference type="PANTHER" id="PTHR38598:SF1">
    <property type="entry name" value="INNER MEMBRANE PROTEIN YJCH"/>
    <property type="match status" value="1"/>
</dbReference>